<sequence>METLLEFIIKNPFLAIILLGFLISFFGKKNKKAAMPPFGGGGQGQQPRRQAEPHTHETHADPDQWDRQDERDWTQEKPVLYPPAQPGPTALDQHAQTAASRREEQRARSSRKAAESLHKQSSSSTRSANQLAKPGAGLPQEEEMRRAIVWAEILGPPRAKRRHR</sequence>
<keyword evidence="2" id="KW-1133">Transmembrane helix</keyword>
<evidence type="ECO:0000256" key="1">
    <source>
        <dbReference type="SAM" id="MobiDB-lite"/>
    </source>
</evidence>
<protein>
    <submittedName>
        <fullName evidence="3">Uncharacterized protein</fullName>
    </submittedName>
</protein>
<accession>A0A934J1K3</accession>
<comment type="caution">
    <text evidence="3">The sequence shown here is derived from an EMBL/GenBank/DDBJ whole genome shotgun (WGS) entry which is preliminary data.</text>
</comment>
<evidence type="ECO:0000313" key="3">
    <source>
        <dbReference type="EMBL" id="MBJ6363106.1"/>
    </source>
</evidence>
<feature type="compositionally biased region" description="Basic and acidic residues" evidence="1">
    <location>
        <begin position="49"/>
        <end position="75"/>
    </location>
</feature>
<reference evidence="3" key="1">
    <citation type="submission" date="2020-12" db="EMBL/GenBank/DDBJ databases">
        <authorList>
            <person name="Huq M.A."/>
        </authorList>
    </citation>
    <scope>NUCLEOTIDE SEQUENCE</scope>
    <source>
        <strain evidence="3">MAHUQ-46</strain>
    </source>
</reference>
<organism evidence="3 4">
    <name type="scientific">Paenibacillus roseus</name>
    <dbReference type="NCBI Taxonomy" id="2798579"/>
    <lineage>
        <taxon>Bacteria</taxon>
        <taxon>Bacillati</taxon>
        <taxon>Bacillota</taxon>
        <taxon>Bacilli</taxon>
        <taxon>Bacillales</taxon>
        <taxon>Paenibacillaceae</taxon>
        <taxon>Paenibacillus</taxon>
    </lineage>
</organism>
<keyword evidence="2" id="KW-0812">Transmembrane</keyword>
<evidence type="ECO:0000313" key="4">
    <source>
        <dbReference type="Proteomes" id="UP000640274"/>
    </source>
</evidence>
<feature type="transmembrane region" description="Helical" evidence="2">
    <location>
        <begin position="12"/>
        <end position="27"/>
    </location>
</feature>
<feature type="compositionally biased region" description="Polar residues" evidence="1">
    <location>
        <begin position="119"/>
        <end position="130"/>
    </location>
</feature>
<dbReference type="RefSeq" id="WP_199020684.1">
    <property type="nucleotide sequence ID" value="NZ_JAELUP010000103.1"/>
</dbReference>
<dbReference type="EMBL" id="JAELUP010000103">
    <property type="protein sequence ID" value="MBJ6363106.1"/>
    <property type="molecule type" value="Genomic_DNA"/>
</dbReference>
<feature type="compositionally biased region" description="Basic and acidic residues" evidence="1">
    <location>
        <begin position="100"/>
        <end position="118"/>
    </location>
</feature>
<name>A0A934J1K3_9BACL</name>
<evidence type="ECO:0000256" key="2">
    <source>
        <dbReference type="SAM" id="Phobius"/>
    </source>
</evidence>
<dbReference type="Proteomes" id="UP000640274">
    <property type="component" value="Unassembled WGS sequence"/>
</dbReference>
<feature type="region of interest" description="Disordered" evidence="1">
    <location>
        <begin position="34"/>
        <end position="142"/>
    </location>
</feature>
<proteinExistence type="predicted"/>
<gene>
    <name evidence="3" type="ORF">JFN88_18035</name>
</gene>
<keyword evidence="4" id="KW-1185">Reference proteome</keyword>
<dbReference type="AlphaFoldDB" id="A0A934J1K3"/>
<keyword evidence="2" id="KW-0472">Membrane</keyword>